<accession>A0A444V535</accession>
<dbReference type="Proteomes" id="UP000289886">
    <property type="component" value="Unassembled WGS sequence"/>
</dbReference>
<sequence length="150" mass="16081">MEEKTRASATVLGAKAGLDQVDWISLTKSGKGGSVLLCTGVAEGNQEPWGSLCLGHSTPRHQAALTTRASTEVLEMPPVPAAASPARTSLLYDLLVTRSLQREDVLLVVSDGLRLKLRLRLKSRSGQPGDRRSCGTPAQLWHQRLIACPS</sequence>
<comment type="caution">
    <text evidence="1">The sequence shown here is derived from an EMBL/GenBank/DDBJ whole genome shotgun (WGS) entry which is preliminary data.</text>
</comment>
<gene>
    <name evidence="1" type="ORF">EOD39_16784</name>
</gene>
<keyword evidence="2" id="KW-1185">Reference proteome</keyword>
<organism evidence="1 2">
    <name type="scientific">Acipenser ruthenus</name>
    <name type="common">Sterlet sturgeon</name>
    <dbReference type="NCBI Taxonomy" id="7906"/>
    <lineage>
        <taxon>Eukaryota</taxon>
        <taxon>Metazoa</taxon>
        <taxon>Chordata</taxon>
        <taxon>Craniata</taxon>
        <taxon>Vertebrata</taxon>
        <taxon>Euteleostomi</taxon>
        <taxon>Actinopterygii</taxon>
        <taxon>Chondrostei</taxon>
        <taxon>Acipenseriformes</taxon>
        <taxon>Acipenseridae</taxon>
        <taxon>Acipenser</taxon>
    </lineage>
</organism>
<dbReference type="AlphaFoldDB" id="A0A444V535"/>
<evidence type="ECO:0000313" key="2">
    <source>
        <dbReference type="Proteomes" id="UP000289886"/>
    </source>
</evidence>
<evidence type="ECO:0000313" key="1">
    <source>
        <dbReference type="EMBL" id="RXM95515.1"/>
    </source>
</evidence>
<dbReference type="EMBL" id="SCEB01002315">
    <property type="protein sequence ID" value="RXM95515.1"/>
    <property type="molecule type" value="Genomic_DNA"/>
</dbReference>
<protein>
    <submittedName>
        <fullName evidence="1">Uncharacterized protein</fullName>
    </submittedName>
</protein>
<proteinExistence type="predicted"/>
<reference evidence="1 2" key="1">
    <citation type="submission" date="2019-01" db="EMBL/GenBank/DDBJ databases">
        <title>Draft Genome and Complete Hox-Cluster Characterization of the Sterlet Sturgeon (Acipenser ruthenus).</title>
        <authorList>
            <person name="Wei Q."/>
        </authorList>
    </citation>
    <scope>NUCLEOTIDE SEQUENCE [LARGE SCALE GENOMIC DNA]</scope>
    <source>
        <strain evidence="1">WHYD16114868_AA</strain>
        <tissue evidence="1">Blood</tissue>
    </source>
</reference>
<name>A0A444V535_ACIRT</name>